<feature type="compositionally biased region" description="Basic residues" evidence="1">
    <location>
        <begin position="91"/>
        <end position="100"/>
    </location>
</feature>
<protein>
    <submittedName>
        <fullName evidence="2">Uncharacterized protein</fullName>
    </submittedName>
</protein>
<evidence type="ECO:0000313" key="3">
    <source>
        <dbReference type="Proteomes" id="UP000075885"/>
    </source>
</evidence>
<proteinExistence type="predicted"/>
<organism evidence="2 3">
    <name type="scientific">Anopheles epiroticus</name>
    <dbReference type="NCBI Taxonomy" id="199890"/>
    <lineage>
        <taxon>Eukaryota</taxon>
        <taxon>Metazoa</taxon>
        <taxon>Ecdysozoa</taxon>
        <taxon>Arthropoda</taxon>
        <taxon>Hexapoda</taxon>
        <taxon>Insecta</taxon>
        <taxon>Pterygota</taxon>
        <taxon>Neoptera</taxon>
        <taxon>Endopterygota</taxon>
        <taxon>Diptera</taxon>
        <taxon>Nematocera</taxon>
        <taxon>Culicoidea</taxon>
        <taxon>Culicidae</taxon>
        <taxon>Anophelinae</taxon>
        <taxon>Anopheles</taxon>
    </lineage>
</organism>
<reference evidence="3" key="1">
    <citation type="submission" date="2013-03" db="EMBL/GenBank/DDBJ databases">
        <title>The Genome Sequence of Anopheles epiroticus epiroticus2.</title>
        <authorList>
            <consortium name="The Broad Institute Genomics Platform"/>
            <person name="Neafsey D.E."/>
            <person name="Howell P."/>
            <person name="Walker B."/>
            <person name="Young S.K."/>
            <person name="Zeng Q."/>
            <person name="Gargeya S."/>
            <person name="Fitzgerald M."/>
            <person name="Haas B."/>
            <person name="Abouelleil A."/>
            <person name="Allen A.W."/>
            <person name="Alvarado L."/>
            <person name="Arachchi H.M."/>
            <person name="Berlin A.M."/>
            <person name="Chapman S.B."/>
            <person name="Gainer-Dewar J."/>
            <person name="Goldberg J."/>
            <person name="Griggs A."/>
            <person name="Gujja S."/>
            <person name="Hansen M."/>
            <person name="Howarth C."/>
            <person name="Imamovic A."/>
            <person name="Ireland A."/>
            <person name="Larimer J."/>
            <person name="McCowan C."/>
            <person name="Murphy C."/>
            <person name="Pearson M."/>
            <person name="Poon T.W."/>
            <person name="Priest M."/>
            <person name="Roberts A."/>
            <person name="Saif S."/>
            <person name="Shea T."/>
            <person name="Sisk P."/>
            <person name="Sykes S."/>
            <person name="Wortman J."/>
            <person name="Nusbaum C."/>
            <person name="Birren B."/>
        </authorList>
    </citation>
    <scope>NUCLEOTIDE SEQUENCE [LARGE SCALE GENOMIC DNA]</scope>
    <source>
        <strain evidence="3">Epiroticus2</strain>
    </source>
</reference>
<dbReference type="Proteomes" id="UP000075885">
    <property type="component" value="Unassembled WGS sequence"/>
</dbReference>
<evidence type="ECO:0000313" key="2">
    <source>
        <dbReference type="EnsemblMetazoa" id="AEPI004390-PA"/>
    </source>
</evidence>
<name>A0A182PBT4_9DIPT</name>
<dbReference type="AlphaFoldDB" id="A0A182PBT4"/>
<dbReference type="STRING" id="199890.A0A182PBT4"/>
<feature type="region of interest" description="Disordered" evidence="1">
    <location>
        <begin position="71"/>
        <end position="100"/>
    </location>
</feature>
<reference evidence="2" key="2">
    <citation type="submission" date="2020-05" db="UniProtKB">
        <authorList>
            <consortium name="EnsemblMetazoa"/>
        </authorList>
    </citation>
    <scope>IDENTIFICATION</scope>
    <source>
        <strain evidence="2">Epiroticus2</strain>
    </source>
</reference>
<dbReference type="EnsemblMetazoa" id="AEPI004390-RA">
    <property type="protein sequence ID" value="AEPI004390-PA"/>
    <property type="gene ID" value="AEPI004390"/>
</dbReference>
<keyword evidence="3" id="KW-1185">Reference proteome</keyword>
<sequence>MYTHHYRPLVLALGDCIPVRPWSDSPIACLAELRMVWRDRNEQCLLIALRLYFLPENTPLGRNCHGELTAVQEEEEEEKEEGKENGVPHNGRVRARLVGT</sequence>
<evidence type="ECO:0000256" key="1">
    <source>
        <dbReference type="SAM" id="MobiDB-lite"/>
    </source>
</evidence>
<dbReference type="VEuPathDB" id="VectorBase:AEPI004390"/>
<accession>A0A182PBT4</accession>